<organism evidence="1">
    <name type="scientific">Arundo donax</name>
    <name type="common">Giant reed</name>
    <name type="synonym">Donax arundinaceus</name>
    <dbReference type="NCBI Taxonomy" id="35708"/>
    <lineage>
        <taxon>Eukaryota</taxon>
        <taxon>Viridiplantae</taxon>
        <taxon>Streptophyta</taxon>
        <taxon>Embryophyta</taxon>
        <taxon>Tracheophyta</taxon>
        <taxon>Spermatophyta</taxon>
        <taxon>Magnoliopsida</taxon>
        <taxon>Liliopsida</taxon>
        <taxon>Poales</taxon>
        <taxon>Poaceae</taxon>
        <taxon>PACMAD clade</taxon>
        <taxon>Arundinoideae</taxon>
        <taxon>Arundineae</taxon>
        <taxon>Arundo</taxon>
    </lineage>
</organism>
<protein>
    <submittedName>
        <fullName evidence="1">Uncharacterized protein</fullName>
    </submittedName>
</protein>
<dbReference type="AlphaFoldDB" id="A0A0A8Y8B8"/>
<name>A0A0A8Y8B8_ARUDO</name>
<reference evidence="1" key="2">
    <citation type="journal article" date="2015" name="Data Brief">
        <title>Shoot transcriptome of the giant reed, Arundo donax.</title>
        <authorList>
            <person name="Barrero R.A."/>
            <person name="Guerrero F.D."/>
            <person name="Moolhuijzen P."/>
            <person name="Goolsby J.A."/>
            <person name="Tidwell J."/>
            <person name="Bellgard S.E."/>
            <person name="Bellgard M.I."/>
        </authorList>
    </citation>
    <scope>NUCLEOTIDE SEQUENCE</scope>
    <source>
        <tissue evidence="1">Shoot tissue taken approximately 20 cm above the soil surface</tissue>
    </source>
</reference>
<dbReference type="EMBL" id="GBRH01275464">
    <property type="protein sequence ID" value="JAD22431.1"/>
    <property type="molecule type" value="Transcribed_RNA"/>
</dbReference>
<accession>A0A0A8Y8B8</accession>
<proteinExistence type="predicted"/>
<reference evidence="1" key="1">
    <citation type="submission" date="2014-09" db="EMBL/GenBank/DDBJ databases">
        <authorList>
            <person name="Magalhaes I.L.F."/>
            <person name="Oliveira U."/>
            <person name="Santos F.R."/>
            <person name="Vidigal T.H.D.A."/>
            <person name="Brescovit A.D."/>
            <person name="Santos A.J."/>
        </authorList>
    </citation>
    <scope>NUCLEOTIDE SEQUENCE</scope>
    <source>
        <tissue evidence="1">Shoot tissue taken approximately 20 cm above the soil surface</tissue>
    </source>
</reference>
<sequence length="71" mass="8240">MHSLASLLLVPENVHIRNLRHIAYLMDIILSKFGTYLFVCDFSFLIIEIKMIFQTSSGPRRPSTFLASLRR</sequence>
<evidence type="ECO:0000313" key="1">
    <source>
        <dbReference type="EMBL" id="JAD22431.1"/>
    </source>
</evidence>